<keyword evidence="5 12" id="KW-0460">Magnesium</keyword>
<evidence type="ECO:0000256" key="3">
    <source>
        <dbReference type="ARBA" id="ARBA00012058"/>
    </source>
</evidence>
<keyword evidence="7" id="KW-0456">Lyase</keyword>
<dbReference type="EMBL" id="UZAE01000351">
    <property type="protein sequence ID" value="VDN96871.1"/>
    <property type="molecule type" value="Genomic_DNA"/>
</dbReference>
<keyword evidence="16" id="KW-1185">Reference proteome</keyword>
<accession>A0A0R3T270</accession>
<dbReference type="GO" id="GO:0004634">
    <property type="term" value="F:phosphopyruvate hydratase activity"/>
    <property type="evidence" value="ECO:0007669"/>
    <property type="project" value="UniProtKB-EC"/>
</dbReference>
<feature type="binding site" evidence="11">
    <location>
        <position position="295"/>
    </location>
    <ligand>
        <name>substrate</name>
    </ligand>
</feature>
<dbReference type="WBParaSite" id="HNAJ_0000101201-mRNA-1">
    <property type="protein sequence ID" value="HNAJ_0000101201-mRNA-1"/>
    <property type="gene ID" value="HNAJ_0000101201"/>
</dbReference>
<dbReference type="SUPFAM" id="SSF54826">
    <property type="entry name" value="Enolase N-terminal domain-like"/>
    <property type="match status" value="1"/>
</dbReference>
<evidence type="ECO:0000259" key="14">
    <source>
        <dbReference type="SMART" id="SM01193"/>
    </source>
</evidence>
<dbReference type="Pfam" id="PF03952">
    <property type="entry name" value="Enolase_N"/>
    <property type="match status" value="1"/>
</dbReference>
<gene>
    <name evidence="15" type="ORF">HNAJ_LOCUS1012</name>
</gene>
<dbReference type="AlphaFoldDB" id="A0A0R3T270"/>
<evidence type="ECO:0000256" key="8">
    <source>
        <dbReference type="ARBA" id="ARBA00031125"/>
    </source>
</evidence>
<evidence type="ECO:0000256" key="12">
    <source>
        <dbReference type="PIRSR" id="PIRSR001400-3"/>
    </source>
</evidence>
<evidence type="ECO:0000256" key="7">
    <source>
        <dbReference type="ARBA" id="ARBA00023239"/>
    </source>
</evidence>
<evidence type="ECO:0000256" key="4">
    <source>
        <dbReference type="ARBA" id="ARBA00017068"/>
    </source>
</evidence>
<comment type="similarity">
    <text evidence="2">Belongs to the enolase family.</text>
</comment>
<dbReference type="GO" id="GO:0006096">
    <property type="term" value="P:glycolytic process"/>
    <property type="evidence" value="ECO:0007669"/>
    <property type="project" value="UniProtKB-UniPathway"/>
</dbReference>
<dbReference type="FunFam" id="3.20.20.120:FF:000002">
    <property type="entry name" value="Enolase 1"/>
    <property type="match status" value="1"/>
</dbReference>
<evidence type="ECO:0000256" key="6">
    <source>
        <dbReference type="ARBA" id="ARBA00023152"/>
    </source>
</evidence>
<keyword evidence="6" id="KW-0324">Glycolysis</keyword>
<dbReference type="GO" id="GO:0000015">
    <property type="term" value="C:phosphopyruvate hydratase complex"/>
    <property type="evidence" value="ECO:0007669"/>
    <property type="project" value="InterPro"/>
</dbReference>
<dbReference type="InterPro" id="IPR000941">
    <property type="entry name" value="Enolase"/>
</dbReference>
<evidence type="ECO:0000256" key="1">
    <source>
        <dbReference type="ARBA" id="ARBA00005031"/>
    </source>
</evidence>
<feature type="domain" description="Enolase N-terminal" evidence="14">
    <location>
        <begin position="3"/>
        <end position="135"/>
    </location>
</feature>
<dbReference type="STRING" id="102285.A0A0R3T270"/>
<evidence type="ECO:0000259" key="13">
    <source>
        <dbReference type="SMART" id="SM01192"/>
    </source>
</evidence>
<dbReference type="UniPathway" id="UPA00109">
    <property type="reaction ID" value="UER00187"/>
</dbReference>
<dbReference type="EC" id="4.2.1.11" evidence="3"/>
<dbReference type="SUPFAM" id="SSF51604">
    <property type="entry name" value="Enolase C-terminal domain-like"/>
    <property type="match status" value="1"/>
</dbReference>
<dbReference type="PANTHER" id="PTHR11902:SF1">
    <property type="entry name" value="ENOLASE"/>
    <property type="match status" value="1"/>
</dbReference>
<dbReference type="FunFam" id="3.30.390.10:FF:000001">
    <property type="entry name" value="Enolase"/>
    <property type="match status" value="1"/>
</dbReference>
<evidence type="ECO:0000256" key="11">
    <source>
        <dbReference type="PIRSR" id="PIRSR001400-2"/>
    </source>
</evidence>
<dbReference type="Gene3D" id="3.30.390.10">
    <property type="entry name" value="Enolase-like, N-terminal domain"/>
    <property type="match status" value="1"/>
</dbReference>
<dbReference type="PANTHER" id="PTHR11902">
    <property type="entry name" value="ENOLASE"/>
    <property type="match status" value="1"/>
</dbReference>
<feature type="binding site" evidence="11">
    <location>
        <position position="396"/>
    </location>
    <ligand>
        <name>substrate</name>
    </ligand>
</feature>
<evidence type="ECO:0000256" key="10">
    <source>
        <dbReference type="PIRSR" id="PIRSR001400-1"/>
    </source>
</evidence>
<dbReference type="NCBIfam" id="TIGR01060">
    <property type="entry name" value="eno"/>
    <property type="match status" value="1"/>
</dbReference>
<dbReference type="Pfam" id="PF00113">
    <property type="entry name" value="Enolase_C"/>
    <property type="match status" value="1"/>
</dbReference>
<dbReference type="InterPro" id="IPR029017">
    <property type="entry name" value="Enolase-like_N"/>
</dbReference>
<dbReference type="Proteomes" id="UP000278807">
    <property type="component" value="Unassembled WGS sequence"/>
</dbReference>
<dbReference type="InterPro" id="IPR036849">
    <property type="entry name" value="Enolase-like_C_sf"/>
</dbReference>
<evidence type="ECO:0000256" key="5">
    <source>
        <dbReference type="ARBA" id="ARBA00022842"/>
    </source>
</evidence>
<dbReference type="GO" id="GO:0000287">
    <property type="term" value="F:magnesium ion binding"/>
    <property type="evidence" value="ECO:0007669"/>
    <property type="project" value="InterPro"/>
</dbReference>
<feature type="domain" description="Enolase C-terminal TIM barrel" evidence="13">
    <location>
        <begin position="143"/>
        <end position="433"/>
    </location>
</feature>
<evidence type="ECO:0000256" key="9">
    <source>
        <dbReference type="ARBA" id="ARBA00032132"/>
    </source>
</evidence>
<sequence>MSILKITARQILDSRGNPTVEVDVITHRGLFRSSVPSGSSKGIHEAFELRDNNPLEFSGKGVRKAVKNVNDIIGPALIRKNFIVTQQEEIDHFMVKELDGTPNKCRLGANAILGVSMAILKAGAAEKCIPLYRYVANMAGVKKVSLPIPAFNVINGGRHAGNVLPMQEFLIFPVGAKSFSEALQMGAETFHKLKNIILRRYGIVACNVGDEGGFAPSVSSANEALDLLMEAIDAAKYRGKILIGMNVAASTFYENKNYQLNFKEPKRDFHGFYDSDKLIQLYSQLLVKYPIVSIEDPFEQDDWTSWAKFTQQSRIQIVGDDLTVTNPERMQMAMKLRACNCLSLKMNQIGTFSEALEATKLAQSQGWNIIVSHRSGETEDSTIADIAVGLNAGQIKTGAPCRSERLAKYNQLLRIEEELKNDAKYAGEHFMKILHPIK</sequence>
<dbReference type="OrthoDB" id="1739814at2759"/>
<evidence type="ECO:0000313" key="16">
    <source>
        <dbReference type="Proteomes" id="UP000278807"/>
    </source>
</evidence>
<dbReference type="Gene3D" id="3.20.20.120">
    <property type="entry name" value="Enolase-like C-terminal domain"/>
    <property type="match status" value="1"/>
</dbReference>
<evidence type="ECO:0000256" key="2">
    <source>
        <dbReference type="ARBA" id="ARBA00009604"/>
    </source>
</evidence>
<evidence type="ECO:0000313" key="15">
    <source>
        <dbReference type="EMBL" id="VDN96871.1"/>
    </source>
</evidence>
<dbReference type="PRINTS" id="PR00148">
    <property type="entry name" value="ENOLASE"/>
</dbReference>
<keyword evidence="12" id="KW-0479">Metal-binding</keyword>
<proteinExistence type="inferred from homology"/>
<feature type="active site" description="Proton donor" evidence="10">
    <location>
        <position position="211"/>
    </location>
</feature>
<name>A0A0R3T270_RODNA</name>
<feature type="binding site" evidence="12">
    <location>
        <position position="295"/>
    </location>
    <ligand>
        <name>Mg(2+)</name>
        <dbReference type="ChEBI" id="CHEBI:18420"/>
    </ligand>
</feature>
<dbReference type="HAMAP" id="MF_00318">
    <property type="entry name" value="Enolase"/>
    <property type="match status" value="1"/>
</dbReference>
<feature type="binding site" evidence="11">
    <location>
        <begin position="372"/>
        <end position="375"/>
    </location>
    <ligand>
        <name>substrate</name>
    </ligand>
</feature>
<reference evidence="15 16" key="2">
    <citation type="submission" date="2018-11" db="EMBL/GenBank/DDBJ databases">
        <authorList>
            <consortium name="Pathogen Informatics"/>
        </authorList>
    </citation>
    <scope>NUCLEOTIDE SEQUENCE [LARGE SCALE GENOMIC DNA]</scope>
</reference>
<dbReference type="PIRSF" id="PIRSF001400">
    <property type="entry name" value="Enolase"/>
    <property type="match status" value="1"/>
</dbReference>
<organism evidence="17">
    <name type="scientific">Rodentolepis nana</name>
    <name type="common">Dwarf tapeworm</name>
    <name type="synonym">Hymenolepis nana</name>
    <dbReference type="NCBI Taxonomy" id="102285"/>
    <lineage>
        <taxon>Eukaryota</taxon>
        <taxon>Metazoa</taxon>
        <taxon>Spiralia</taxon>
        <taxon>Lophotrochozoa</taxon>
        <taxon>Platyhelminthes</taxon>
        <taxon>Cestoda</taxon>
        <taxon>Eucestoda</taxon>
        <taxon>Cyclophyllidea</taxon>
        <taxon>Hymenolepididae</taxon>
        <taxon>Rodentolepis</taxon>
    </lineage>
</organism>
<dbReference type="SMART" id="SM01192">
    <property type="entry name" value="Enolase_C"/>
    <property type="match status" value="1"/>
</dbReference>
<comment type="pathway">
    <text evidence="1">Carbohydrate degradation; glycolysis; pyruvate from D-glyceraldehyde 3-phosphate: step 4/5.</text>
</comment>
<dbReference type="SMART" id="SM01193">
    <property type="entry name" value="Enolase_N"/>
    <property type="match status" value="1"/>
</dbReference>
<feature type="binding site" evidence="12">
    <location>
        <position position="320"/>
    </location>
    <ligand>
        <name>Mg(2+)</name>
        <dbReference type="ChEBI" id="CHEBI:18420"/>
    </ligand>
</feature>
<feature type="binding site" evidence="11">
    <location>
        <position position="159"/>
    </location>
    <ligand>
        <name>substrate</name>
    </ligand>
</feature>
<dbReference type="InterPro" id="IPR020811">
    <property type="entry name" value="Enolase_N"/>
</dbReference>
<dbReference type="CDD" id="cd03313">
    <property type="entry name" value="enolase"/>
    <property type="match status" value="1"/>
</dbReference>
<reference evidence="17" key="1">
    <citation type="submission" date="2016-04" db="UniProtKB">
        <authorList>
            <consortium name="WormBaseParasite"/>
        </authorList>
    </citation>
    <scope>IDENTIFICATION</scope>
</reference>
<feature type="active site" description="Proton acceptor" evidence="10">
    <location>
        <position position="345"/>
    </location>
</feature>
<feature type="binding site" evidence="11">
    <location>
        <position position="168"/>
    </location>
    <ligand>
        <name>substrate</name>
    </ligand>
</feature>
<evidence type="ECO:0000313" key="17">
    <source>
        <dbReference type="WBParaSite" id="HNAJ_0000101201-mRNA-1"/>
    </source>
</evidence>
<protein>
    <recommendedName>
        <fullName evidence="4">Enolase</fullName>
        <ecNumber evidence="3">4.2.1.11</ecNumber>
    </recommendedName>
    <alternativeName>
        <fullName evidence="8">2-phospho-D-glycerate hydro-lyase</fullName>
    </alternativeName>
    <alternativeName>
        <fullName evidence="9">2-phosphoglycerate dehydratase</fullName>
    </alternativeName>
</protein>
<feature type="binding site" evidence="11">
    <location>
        <position position="320"/>
    </location>
    <ligand>
        <name>substrate</name>
    </ligand>
</feature>
<dbReference type="InterPro" id="IPR020810">
    <property type="entry name" value="Enolase_C"/>
</dbReference>
<comment type="cofactor">
    <cofactor evidence="12">
        <name>Mg(2+)</name>
        <dbReference type="ChEBI" id="CHEBI:18420"/>
    </cofactor>
    <text evidence="12">Mg(2+) is required for catalysis and for stabilizing the dimer.</text>
</comment>